<sequence>MSKTDTDRMDQAANSLVELRGETARVDDRADEDTLSAVKGLNKHTAPGPPDAGSWMTAGSLMTMDMRWGEQVTHLKNMLQDISDRMHTTTGHYTRTEQEERARMASVHTPFG</sequence>
<accession>A0AAU8IWH3</accession>
<gene>
    <name evidence="2" type="ORF">ABII15_23655</name>
</gene>
<protein>
    <recommendedName>
        <fullName evidence="3">ESAT-6-like protein</fullName>
    </recommendedName>
</protein>
<proteinExistence type="predicted"/>
<dbReference type="EMBL" id="CP159534">
    <property type="protein sequence ID" value="XCJ72771.1"/>
    <property type="molecule type" value="Genomic_DNA"/>
</dbReference>
<name>A0AAU8IWH3_9ACTN</name>
<evidence type="ECO:0008006" key="3">
    <source>
        <dbReference type="Google" id="ProtNLM"/>
    </source>
</evidence>
<dbReference type="AlphaFoldDB" id="A0AAU8IWH3"/>
<dbReference type="RefSeq" id="WP_353944291.1">
    <property type="nucleotide sequence ID" value="NZ_CP159534.1"/>
</dbReference>
<dbReference type="KEGG" id="stac:ABII15_23655"/>
<dbReference type="Gene3D" id="1.10.287.1060">
    <property type="entry name" value="ESAT-6-like"/>
    <property type="match status" value="1"/>
</dbReference>
<evidence type="ECO:0000256" key="1">
    <source>
        <dbReference type="SAM" id="MobiDB-lite"/>
    </source>
</evidence>
<reference evidence="2" key="1">
    <citation type="submission" date="2024-06" db="EMBL/GenBank/DDBJ databases">
        <title>Streptomyces sp. strain HUAS MG91 genome sequences.</title>
        <authorList>
            <person name="Mo P."/>
        </authorList>
    </citation>
    <scope>NUCLEOTIDE SEQUENCE</scope>
    <source>
        <strain evidence="2">HUAS MG91</strain>
    </source>
</reference>
<feature type="region of interest" description="Disordered" evidence="1">
    <location>
        <begin position="90"/>
        <end position="112"/>
    </location>
</feature>
<organism evidence="2">
    <name type="scientific">Streptomyces tabacisoli</name>
    <dbReference type="NCBI Taxonomy" id="3156398"/>
    <lineage>
        <taxon>Bacteria</taxon>
        <taxon>Bacillati</taxon>
        <taxon>Actinomycetota</taxon>
        <taxon>Actinomycetes</taxon>
        <taxon>Kitasatosporales</taxon>
        <taxon>Streptomycetaceae</taxon>
        <taxon>Streptomyces</taxon>
    </lineage>
</organism>
<evidence type="ECO:0000313" key="2">
    <source>
        <dbReference type="EMBL" id="XCJ72771.1"/>
    </source>
</evidence>
<feature type="compositionally biased region" description="Basic and acidic residues" evidence="1">
    <location>
        <begin position="94"/>
        <end position="103"/>
    </location>
</feature>